<name>A0A6P6MTP6_CARAU</name>
<evidence type="ECO:0000259" key="8">
    <source>
        <dbReference type="PROSITE" id="PS50013"/>
    </source>
</evidence>
<dbReference type="InterPro" id="IPR000953">
    <property type="entry name" value="Chromo/chromo_shadow_dom"/>
</dbReference>
<dbReference type="GO" id="GO:0000977">
    <property type="term" value="F:RNA polymerase II transcription regulatory region sequence-specific DNA binding"/>
    <property type="evidence" value="ECO:0007669"/>
    <property type="project" value="TreeGrafter"/>
</dbReference>
<keyword evidence="3" id="KW-0677">Repeat</keyword>
<keyword evidence="10" id="KW-1185">Reference proteome</keyword>
<dbReference type="RefSeq" id="XP_026099957.1">
    <property type="nucleotide sequence ID" value="XM_026244172.1"/>
</dbReference>
<evidence type="ECO:0000256" key="6">
    <source>
        <dbReference type="PROSITE-ProRule" id="PRU00042"/>
    </source>
</evidence>
<evidence type="ECO:0000256" key="4">
    <source>
        <dbReference type="ARBA" id="ARBA00022771"/>
    </source>
</evidence>
<feature type="compositionally biased region" description="Basic and acidic residues" evidence="7">
    <location>
        <begin position="464"/>
        <end position="476"/>
    </location>
</feature>
<dbReference type="CDD" id="cd00024">
    <property type="entry name" value="CD_CSD"/>
    <property type="match status" value="1"/>
</dbReference>
<dbReference type="InterPro" id="IPR013087">
    <property type="entry name" value="Znf_C2H2_type"/>
</dbReference>
<feature type="compositionally biased region" description="Polar residues" evidence="7">
    <location>
        <begin position="425"/>
        <end position="434"/>
    </location>
</feature>
<feature type="compositionally biased region" description="Low complexity" evidence="7">
    <location>
        <begin position="166"/>
        <end position="177"/>
    </location>
</feature>
<keyword evidence="5" id="KW-0862">Zinc</keyword>
<dbReference type="SMART" id="SM00355">
    <property type="entry name" value="ZnF_C2H2"/>
    <property type="match status" value="2"/>
</dbReference>
<evidence type="ECO:0000256" key="7">
    <source>
        <dbReference type="SAM" id="MobiDB-lite"/>
    </source>
</evidence>
<feature type="compositionally biased region" description="Polar residues" evidence="7">
    <location>
        <begin position="105"/>
        <end position="123"/>
    </location>
</feature>
<evidence type="ECO:0000313" key="11">
    <source>
        <dbReference type="RefSeq" id="XP_026099876.1"/>
    </source>
</evidence>
<evidence type="ECO:0000313" key="10">
    <source>
        <dbReference type="Proteomes" id="UP000515129"/>
    </source>
</evidence>
<dbReference type="OrthoDB" id="8746661at2759"/>
<protein>
    <submittedName>
        <fullName evidence="11 12">Zinc finger protein with KRAB and SCAN domains 8-like</fullName>
    </submittedName>
</protein>
<evidence type="ECO:0000259" key="9">
    <source>
        <dbReference type="PROSITE" id="PS50157"/>
    </source>
</evidence>
<dbReference type="PANTHER" id="PTHR24409:SF295">
    <property type="entry name" value="AZ2-RELATED"/>
    <property type="match status" value="1"/>
</dbReference>
<feature type="domain" description="Chromo" evidence="8">
    <location>
        <begin position="507"/>
        <end position="562"/>
    </location>
</feature>
<dbReference type="PROSITE" id="PS00028">
    <property type="entry name" value="ZINC_FINGER_C2H2_1"/>
    <property type="match status" value="1"/>
</dbReference>
<feature type="compositionally biased region" description="Low complexity" evidence="7">
    <location>
        <begin position="367"/>
        <end position="376"/>
    </location>
</feature>
<dbReference type="PANTHER" id="PTHR24409">
    <property type="entry name" value="ZINC FINGER PROTEIN 142"/>
    <property type="match status" value="1"/>
</dbReference>
<dbReference type="Gene3D" id="2.40.50.40">
    <property type="match status" value="1"/>
</dbReference>
<dbReference type="GeneTree" id="ENSGT00940000172214"/>
<keyword evidence="4 6" id="KW-0863">Zinc-finger</keyword>
<sequence>MEVEDALSAKFRVLIQGLMTTTTSEIVKIFSKVLLETRMEITRSWREIDLLKQQLEECKQERTEAINRAHWRDFKREDEEIEVSSVNSQSNTVMLVAEGPKESAENVSEAETTQSSKPGQKSQKTCATAAVAENSQKTKCQEQKCTQPKIVCPTNVSRVKGRKSSSSKTISQPTSKTVANKPSTSVDIITNNPKSKLMKKRKLIKMQKRSNDVSVARALRDRQHLSMQRHCLCCSSDECDLQSSPSRALHQVPSVYICRKCERRFKTDLLFKSHNCPMPQNCIRCEQTFTTLQGLTAHSQESEPQFSCSQCEQTFATQCALTVHKQIHTNIIVPKDIKAKRFEVRLQRIPDSQLEAALSSKSSLLQNNSSKQDLLNEPQNAAAADTSPGSACKHGAESMAVNVPETSETQLSPQSVAESLDSRPGTLSESGVGQSSVRKVYAVMSTASCQIQIIEDANGSESPAVHESEKVTDKGNHASASDESGLRSPSRKRKKSDCSHDAYNGVFPVENILKWRNNKGRNEVWVKWMPCTLCGAKFRNTWEPAENFPGYLDDKNEELKKD</sequence>
<dbReference type="GO" id="GO:0005634">
    <property type="term" value="C:nucleus"/>
    <property type="evidence" value="ECO:0007669"/>
    <property type="project" value="UniProtKB-SubCell"/>
</dbReference>
<evidence type="ECO:0000256" key="5">
    <source>
        <dbReference type="ARBA" id="ARBA00022833"/>
    </source>
</evidence>
<dbReference type="InterPro" id="IPR036236">
    <property type="entry name" value="Znf_C2H2_sf"/>
</dbReference>
<dbReference type="GO" id="GO:0000981">
    <property type="term" value="F:DNA-binding transcription factor activity, RNA polymerase II-specific"/>
    <property type="evidence" value="ECO:0007669"/>
    <property type="project" value="TreeGrafter"/>
</dbReference>
<dbReference type="AlphaFoldDB" id="A0A6P6MTP6"/>
<dbReference type="PROSITE" id="PS50013">
    <property type="entry name" value="CHROMO_2"/>
    <property type="match status" value="1"/>
</dbReference>
<evidence type="ECO:0000313" key="12">
    <source>
        <dbReference type="RefSeq" id="XP_026099957.1"/>
    </source>
</evidence>
<dbReference type="GO" id="GO:0008270">
    <property type="term" value="F:zinc ion binding"/>
    <property type="evidence" value="ECO:0007669"/>
    <property type="project" value="UniProtKB-KW"/>
</dbReference>
<evidence type="ECO:0000256" key="2">
    <source>
        <dbReference type="ARBA" id="ARBA00022723"/>
    </source>
</evidence>
<reference evidence="11 12" key="1">
    <citation type="submission" date="2025-04" db="UniProtKB">
        <authorList>
            <consortium name="RefSeq"/>
        </authorList>
    </citation>
    <scope>IDENTIFICATION</scope>
    <source>
        <strain evidence="11 12">Wakin</strain>
        <tissue evidence="11 12">Muscle</tissue>
    </source>
</reference>
<feature type="region of interest" description="Disordered" evidence="7">
    <location>
        <begin position="458"/>
        <end position="500"/>
    </location>
</feature>
<comment type="subcellular location">
    <subcellularLocation>
        <location evidence="1">Nucleus</location>
    </subcellularLocation>
</comment>
<dbReference type="PROSITE" id="PS50157">
    <property type="entry name" value="ZINC_FINGER_C2H2_2"/>
    <property type="match status" value="1"/>
</dbReference>
<feature type="domain" description="C2H2-type" evidence="9">
    <location>
        <begin position="306"/>
        <end position="330"/>
    </location>
</feature>
<accession>A0A6P6MTP6</accession>
<evidence type="ECO:0000256" key="3">
    <source>
        <dbReference type="ARBA" id="ARBA00022737"/>
    </source>
</evidence>
<dbReference type="SUPFAM" id="SSF54160">
    <property type="entry name" value="Chromo domain-like"/>
    <property type="match status" value="1"/>
</dbReference>
<feature type="compositionally biased region" description="Polar residues" evidence="7">
    <location>
        <begin position="404"/>
        <end position="417"/>
    </location>
</feature>
<dbReference type="Proteomes" id="UP000515129">
    <property type="component" value="Chromosome 1"/>
</dbReference>
<dbReference type="SUPFAM" id="SSF57667">
    <property type="entry name" value="beta-beta-alpha zinc fingers"/>
    <property type="match status" value="1"/>
</dbReference>
<feature type="region of interest" description="Disordered" evidence="7">
    <location>
        <begin position="157"/>
        <end position="185"/>
    </location>
</feature>
<dbReference type="RefSeq" id="XP_026099876.1">
    <property type="nucleotide sequence ID" value="XM_026244091.1"/>
</dbReference>
<dbReference type="Gene3D" id="3.30.160.60">
    <property type="entry name" value="Classic Zinc Finger"/>
    <property type="match status" value="1"/>
</dbReference>
<organism evidence="10 12">
    <name type="scientific">Carassius auratus</name>
    <name type="common">Goldfish</name>
    <dbReference type="NCBI Taxonomy" id="7957"/>
    <lineage>
        <taxon>Eukaryota</taxon>
        <taxon>Metazoa</taxon>
        <taxon>Chordata</taxon>
        <taxon>Craniata</taxon>
        <taxon>Vertebrata</taxon>
        <taxon>Euteleostomi</taxon>
        <taxon>Actinopterygii</taxon>
        <taxon>Neopterygii</taxon>
        <taxon>Teleostei</taxon>
        <taxon>Ostariophysi</taxon>
        <taxon>Cypriniformes</taxon>
        <taxon>Cyprinidae</taxon>
        <taxon>Cyprininae</taxon>
        <taxon>Carassius</taxon>
    </lineage>
</organism>
<feature type="region of interest" description="Disordered" evidence="7">
    <location>
        <begin position="99"/>
        <end position="123"/>
    </location>
</feature>
<proteinExistence type="predicted"/>
<keyword evidence="2" id="KW-0479">Metal-binding</keyword>
<gene>
    <name evidence="11 12" type="primary">LOC113070666</name>
</gene>
<dbReference type="KEGG" id="caua:113070666"/>
<evidence type="ECO:0000256" key="1">
    <source>
        <dbReference type="ARBA" id="ARBA00004123"/>
    </source>
</evidence>
<feature type="region of interest" description="Disordered" evidence="7">
    <location>
        <begin position="367"/>
        <end position="434"/>
    </location>
</feature>
<dbReference type="GeneID" id="113070666"/>
<dbReference type="InterPro" id="IPR016197">
    <property type="entry name" value="Chromo-like_dom_sf"/>
</dbReference>